<proteinExistence type="predicted"/>
<dbReference type="EMBL" id="DSZN01000015">
    <property type="protein sequence ID" value="HGQ84991.1"/>
    <property type="molecule type" value="Genomic_DNA"/>
</dbReference>
<comment type="caution">
    <text evidence="2">The sequence shown here is derived from an EMBL/GenBank/DDBJ whole genome shotgun (WGS) entry which is preliminary data.</text>
</comment>
<protein>
    <submittedName>
        <fullName evidence="2">PilZ domain-containing protein</fullName>
    </submittedName>
</protein>
<dbReference type="Pfam" id="PF07238">
    <property type="entry name" value="PilZ"/>
    <property type="match status" value="1"/>
</dbReference>
<dbReference type="SUPFAM" id="SSF141371">
    <property type="entry name" value="PilZ domain-like"/>
    <property type="match status" value="1"/>
</dbReference>
<name>A0A7C4JQ08_9BACT</name>
<organism evidence="2">
    <name type="scientific">Thermodesulfobacterium geofontis</name>
    <dbReference type="NCBI Taxonomy" id="1295609"/>
    <lineage>
        <taxon>Bacteria</taxon>
        <taxon>Pseudomonadati</taxon>
        <taxon>Thermodesulfobacteriota</taxon>
        <taxon>Thermodesulfobacteria</taxon>
        <taxon>Thermodesulfobacteriales</taxon>
        <taxon>Thermodesulfobacteriaceae</taxon>
        <taxon>Thermodesulfobacterium</taxon>
    </lineage>
</organism>
<feature type="domain" description="PilZ" evidence="1">
    <location>
        <begin position="5"/>
        <end position="102"/>
    </location>
</feature>
<sequence length="116" mass="13271">MDADKRYYTRYVVFLEGRVATEKGVTFPVEIVDISAEGARLKTDSQVILNKGDIINLVIKWKSSIKAKAEIRWVKNEKFHTEFGIMFTEMDMANREALSSLISEFALASLSDLYTR</sequence>
<evidence type="ECO:0000313" key="2">
    <source>
        <dbReference type="EMBL" id="HGQ84991.1"/>
    </source>
</evidence>
<evidence type="ECO:0000259" key="1">
    <source>
        <dbReference type="Pfam" id="PF07238"/>
    </source>
</evidence>
<reference evidence="2" key="1">
    <citation type="journal article" date="2020" name="mSystems">
        <title>Genome- and Community-Level Interaction Insights into Carbon Utilization and Element Cycling Functions of Hydrothermarchaeota in Hydrothermal Sediment.</title>
        <authorList>
            <person name="Zhou Z."/>
            <person name="Liu Y."/>
            <person name="Xu W."/>
            <person name="Pan J."/>
            <person name="Luo Z.H."/>
            <person name="Li M."/>
        </authorList>
    </citation>
    <scope>NUCLEOTIDE SEQUENCE [LARGE SCALE GENOMIC DNA]</scope>
    <source>
        <strain evidence="2">SpSt-6</strain>
    </source>
</reference>
<dbReference type="Gene3D" id="2.40.10.220">
    <property type="entry name" value="predicted glycosyltransferase like domains"/>
    <property type="match status" value="1"/>
</dbReference>
<dbReference type="InterPro" id="IPR009875">
    <property type="entry name" value="PilZ_domain"/>
</dbReference>
<dbReference type="GO" id="GO:0035438">
    <property type="term" value="F:cyclic-di-GMP binding"/>
    <property type="evidence" value="ECO:0007669"/>
    <property type="project" value="InterPro"/>
</dbReference>
<dbReference type="AlphaFoldDB" id="A0A7C4JQ08"/>
<gene>
    <name evidence="2" type="ORF">ENT66_00915</name>
</gene>
<accession>A0A7C4JQ08</accession>